<proteinExistence type="inferred from homology"/>
<dbReference type="GO" id="GO:0000139">
    <property type="term" value="C:Golgi membrane"/>
    <property type="evidence" value="ECO:0007669"/>
    <property type="project" value="UniProtKB-SubCell"/>
</dbReference>
<evidence type="ECO:0000256" key="9">
    <source>
        <dbReference type="ARBA" id="ARBA00023136"/>
    </source>
</evidence>
<feature type="chain" id="PRO_5023844457" description="Sialyltransferase-like protein" evidence="11">
    <location>
        <begin position="23"/>
        <end position="389"/>
    </location>
</feature>
<evidence type="ECO:0000313" key="12">
    <source>
        <dbReference type="EMBL" id="VVV64689.1"/>
    </source>
</evidence>
<keyword evidence="3" id="KW-0328">Glycosyltransferase</keyword>
<evidence type="ECO:0000256" key="8">
    <source>
        <dbReference type="ARBA" id="ARBA00023034"/>
    </source>
</evidence>
<gene>
    <name evidence="12" type="ORF">NYM_LOCUS6396</name>
</gene>
<evidence type="ECO:0000256" key="5">
    <source>
        <dbReference type="ARBA" id="ARBA00022692"/>
    </source>
</evidence>
<evidence type="ECO:0008006" key="13">
    <source>
        <dbReference type="Google" id="ProtNLM"/>
    </source>
</evidence>
<dbReference type="Pfam" id="PF00777">
    <property type="entry name" value="Glyco_transf_29"/>
    <property type="match status" value="1"/>
</dbReference>
<evidence type="ECO:0000256" key="1">
    <source>
        <dbReference type="ARBA" id="ARBA00004323"/>
    </source>
</evidence>
<protein>
    <recommendedName>
        <fullName evidence="13">Sialyltransferase-like protein</fullName>
    </recommendedName>
</protein>
<feature type="signal peptide" evidence="11">
    <location>
        <begin position="1"/>
        <end position="22"/>
    </location>
</feature>
<dbReference type="InterPro" id="IPR038578">
    <property type="entry name" value="GT29-like_sf"/>
</dbReference>
<dbReference type="Gene3D" id="3.90.1480.20">
    <property type="entry name" value="Glycosyl transferase family 29"/>
    <property type="match status" value="1"/>
</dbReference>
<dbReference type="EMBL" id="LR721776">
    <property type="protein sequence ID" value="VVV64689.1"/>
    <property type="molecule type" value="Genomic_DNA"/>
</dbReference>
<comment type="subcellular location">
    <subcellularLocation>
        <location evidence="1">Golgi apparatus membrane</location>
        <topology evidence="1">Single-pass type II membrane protein</topology>
    </subcellularLocation>
</comment>
<keyword evidence="11" id="KW-0732">Signal</keyword>
<evidence type="ECO:0000256" key="11">
    <source>
        <dbReference type="SAM" id="SignalP"/>
    </source>
</evidence>
<evidence type="ECO:0000256" key="7">
    <source>
        <dbReference type="ARBA" id="ARBA00022989"/>
    </source>
</evidence>
<name>A0A5K0XGW4_9MAGN</name>
<keyword evidence="8" id="KW-0333">Golgi apparatus</keyword>
<sequence length="389" mass="44690">MKRPIRPLLSVFLLIVVCTVLASRVVIRRSSISATLEARPASGIDVLPLPALNETFLTYAAIEIGESDTRRQINDMLEWTHRQGRPRSISSWRQDNHEGTYVRPSRIPVQLMNPRYSALWPEFRQSLRNWVMKKRFQPEIMSELVSLVKGPLDRHYGSVPTNRPYASCAVVGNSGILLKKEYGELIDSHEMVVRLNNARTEGFQRNVGSKTTISFVNSNILHLCSRRPSCFCHPYGENVPMVMYICQAVHFMDFQYCNRTHKAPLVITDARFDTLCSRIVKYYSLKRFVETTGKSLEEWSVAHDGNLFHYSSGMQAIMLALGVCEKVDVFGFGKSVDAKHHYHTNQKAELHLHDYEAEYAFYRDLIEQPEAVPFLRDSKFKIPPVTIYN</sequence>
<dbReference type="Gramene" id="NC11G0119020.1">
    <property type="protein sequence ID" value="NC11G0119020.1:cds"/>
    <property type="gene ID" value="NC11G0119020"/>
</dbReference>
<dbReference type="CDD" id="cd19952">
    <property type="entry name" value="GT29"/>
    <property type="match status" value="1"/>
</dbReference>
<comment type="similarity">
    <text evidence="2">Belongs to the glycosyltransferase 29 family.</text>
</comment>
<keyword evidence="6" id="KW-0735">Signal-anchor</keyword>
<dbReference type="GO" id="GO:0008373">
    <property type="term" value="F:sialyltransferase activity"/>
    <property type="evidence" value="ECO:0007669"/>
    <property type="project" value="InterPro"/>
</dbReference>
<evidence type="ECO:0000256" key="6">
    <source>
        <dbReference type="ARBA" id="ARBA00022968"/>
    </source>
</evidence>
<evidence type="ECO:0000256" key="3">
    <source>
        <dbReference type="ARBA" id="ARBA00022676"/>
    </source>
</evidence>
<evidence type="ECO:0000256" key="2">
    <source>
        <dbReference type="ARBA" id="ARBA00006003"/>
    </source>
</evidence>
<reference evidence="12" key="1">
    <citation type="submission" date="2019-09" db="EMBL/GenBank/DDBJ databases">
        <authorList>
            <person name="Zhang L."/>
        </authorList>
    </citation>
    <scope>NUCLEOTIDE SEQUENCE</scope>
</reference>
<dbReference type="PANTHER" id="PTHR46779:SF1">
    <property type="entry name" value="BETA-1,6-GALACTOSYLTRANSFERASE GALT29A"/>
    <property type="match status" value="1"/>
</dbReference>
<evidence type="ECO:0000256" key="10">
    <source>
        <dbReference type="ARBA" id="ARBA00023180"/>
    </source>
</evidence>
<accession>A0A5K0XGW4</accession>
<keyword evidence="4" id="KW-0808">Transferase</keyword>
<organism evidence="12">
    <name type="scientific">Nymphaea colorata</name>
    <name type="common">pocket water lily</name>
    <dbReference type="NCBI Taxonomy" id="210225"/>
    <lineage>
        <taxon>Eukaryota</taxon>
        <taxon>Viridiplantae</taxon>
        <taxon>Streptophyta</taxon>
        <taxon>Embryophyta</taxon>
        <taxon>Tracheophyta</taxon>
        <taxon>Spermatophyta</taxon>
        <taxon>Magnoliopsida</taxon>
        <taxon>Nymphaeales</taxon>
        <taxon>Nymphaeaceae</taxon>
        <taxon>Nymphaea</taxon>
    </lineage>
</organism>
<keyword evidence="9" id="KW-0472">Membrane</keyword>
<keyword evidence="7" id="KW-1133">Transmembrane helix</keyword>
<dbReference type="InterPro" id="IPR001675">
    <property type="entry name" value="Glyco_trans_29"/>
</dbReference>
<dbReference type="PANTHER" id="PTHR46779">
    <property type="entry name" value="BETA-1,6-GALACTOSYLTRANSFERASE GALT29A"/>
    <property type="match status" value="1"/>
</dbReference>
<keyword evidence="10" id="KW-0325">Glycoprotein</keyword>
<evidence type="ECO:0000256" key="4">
    <source>
        <dbReference type="ARBA" id="ARBA00022679"/>
    </source>
</evidence>
<keyword evidence="5" id="KW-0812">Transmembrane</keyword>
<dbReference type="AlphaFoldDB" id="A0A5K0XGW4"/>